<organism evidence="1 2">
    <name type="scientific">Knipowitschia caucasica</name>
    <name type="common">Caucasian dwarf goby</name>
    <name type="synonym">Pomatoschistus caucasicus</name>
    <dbReference type="NCBI Taxonomy" id="637954"/>
    <lineage>
        <taxon>Eukaryota</taxon>
        <taxon>Metazoa</taxon>
        <taxon>Chordata</taxon>
        <taxon>Craniata</taxon>
        <taxon>Vertebrata</taxon>
        <taxon>Euteleostomi</taxon>
        <taxon>Actinopterygii</taxon>
        <taxon>Neopterygii</taxon>
        <taxon>Teleostei</taxon>
        <taxon>Neoteleostei</taxon>
        <taxon>Acanthomorphata</taxon>
        <taxon>Gobiaria</taxon>
        <taxon>Gobiiformes</taxon>
        <taxon>Gobioidei</taxon>
        <taxon>Gobiidae</taxon>
        <taxon>Gobiinae</taxon>
        <taxon>Knipowitschia</taxon>
    </lineage>
</organism>
<keyword evidence="2" id="KW-1185">Reference proteome</keyword>
<reference evidence="1 2" key="1">
    <citation type="submission" date="2024-04" db="EMBL/GenBank/DDBJ databases">
        <authorList>
            <person name="Waldvogel A.-M."/>
            <person name="Schoenle A."/>
        </authorList>
    </citation>
    <scope>NUCLEOTIDE SEQUENCE [LARGE SCALE GENOMIC DNA]</scope>
</reference>
<name>A0AAV2MJ90_KNICA</name>
<gene>
    <name evidence="1" type="ORF">KC01_LOCUS39594</name>
</gene>
<evidence type="ECO:0000313" key="1">
    <source>
        <dbReference type="EMBL" id="CAL1613375.1"/>
    </source>
</evidence>
<dbReference type="EMBL" id="OZ035830">
    <property type="protein sequence ID" value="CAL1613375.1"/>
    <property type="molecule type" value="Genomic_DNA"/>
</dbReference>
<dbReference type="Proteomes" id="UP001497482">
    <property type="component" value="Chromosome 8"/>
</dbReference>
<dbReference type="AlphaFoldDB" id="A0AAV2MJ90"/>
<evidence type="ECO:0000313" key="2">
    <source>
        <dbReference type="Proteomes" id="UP001497482"/>
    </source>
</evidence>
<accession>A0AAV2MJ90</accession>
<sequence>MRLLHSNGAEPQVVTAVKLSSDDETALVNVRLTVRLTDEKFIQLQKGPHLAARGPRLCTEAWRPAPPAELRLWCMCGTIRRSTS</sequence>
<proteinExistence type="predicted"/>
<protein>
    <submittedName>
        <fullName evidence="1">Uncharacterized protein</fullName>
    </submittedName>
</protein>